<dbReference type="KEGG" id="nkr:NKOR_04055"/>
<dbReference type="AlphaFoldDB" id="K0B892"/>
<dbReference type="EMBL" id="CP003842">
    <property type="protein sequence ID" value="AFS80701.1"/>
    <property type="molecule type" value="Genomic_DNA"/>
</dbReference>
<gene>
    <name evidence="1" type="ORF">NKOR_04055</name>
</gene>
<dbReference type="RefSeq" id="WP_014963088.1">
    <property type="nucleotide sequence ID" value="NC_018655.1"/>
</dbReference>
<sequence>MIDVKDLRVCVDCGTVYNEKFSRGTCPNCHTNNYEQVSADSGVGNLDR</sequence>
<evidence type="ECO:0000313" key="2">
    <source>
        <dbReference type="Proteomes" id="UP000006101"/>
    </source>
</evidence>
<protein>
    <submittedName>
        <fullName evidence="1">Uncharacterized protein</fullName>
    </submittedName>
</protein>
<dbReference type="STRING" id="1229908.NKOR_04055"/>
<proteinExistence type="predicted"/>
<dbReference type="Proteomes" id="UP000006101">
    <property type="component" value="Chromosome"/>
</dbReference>
<reference evidence="1 2" key="1">
    <citation type="journal article" date="2012" name="J. Bacteriol.">
        <title>Draft Genome Sequence of an Ammonia-Oxidizing Archaeon, "Candidatus Nitrosopumilus koreensis" AR1, from Marine Sediment.</title>
        <authorList>
            <person name="Park S.J."/>
            <person name="Kim J.G."/>
            <person name="Jung M.Y."/>
            <person name="Kim S.J."/>
            <person name="Cha I.T."/>
            <person name="Kwon K."/>
            <person name="Lee J.H."/>
            <person name="Rhee S.K."/>
        </authorList>
    </citation>
    <scope>NUCLEOTIDE SEQUENCE [LARGE SCALE GENOMIC DNA]</scope>
    <source>
        <strain evidence="1 2">AR1</strain>
    </source>
</reference>
<evidence type="ECO:0000313" key="1">
    <source>
        <dbReference type="EMBL" id="AFS80701.1"/>
    </source>
</evidence>
<keyword evidence="2" id="KW-1185">Reference proteome</keyword>
<dbReference type="SUPFAM" id="SSF57802">
    <property type="entry name" value="Rubredoxin-like"/>
    <property type="match status" value="1"/>
</dbReference>
<accession>K0B892</accession>
<dbReference type="GeneID" id="58787119"/>
<organism evidence="1 2">
    <name type="scientific">Candidatus Nitrosopumilus koreensis AR1</name>
    <dbReference type="NCBI Taxonomy" id="1229908"/>
    <lineage>
        <taxon>Archaea</taxon>
        <taxon>Nitrososphaerota</taxon>
        <taxon>Nitrososphaeria</taxon>
        <taxon>Nitrosopumilales</taxon>
        <taxon>Nitrosopumilaceae</taxon>
        <taxon>Nitrosopumilus</taxon>
    </lineage>
</organism>
<name>K0B892_9ARCH</name>
<dbReference type="HOGENOM" id="CLU_3147794_0_0_2"/>